<reference evidence="2" key="1">
    <citation type="submission" date="2021-02" db="EMBL/GenBank/DDBJ databases">
        <authorList>
            <person name="Dougan E. K."/>
            <person name="Rhodes N."/>
            <person name="Thang M."/>
            <person name="Chan C."/>
        </authorList>
    </citation>
    <scope>NUCLEOTIDE SEQUENCE</scope>
</reference>
<dbReference type="AlphaFoldDB" id="A0A812KZD1"/>
<evidence type="ECO:0000313" key="2">
    <source>
        <dbReference type="EMBL" id="CAE7236189.1"/>
    </source>
</evidence>
<feature type="compositionally biased region" description="Basic and acidic residues" evidence="1">
    <location>
        <begin position="127"/>
        <end position="141"/>
    </location>
</feature>
<evidence type="ECO:0000313" key="3">
    <source>
        <dbReference type="Proteomes" id="UP000604046"/>
    </source>
</evidence>
<keyword evidence="3" id="KW-1185">Reference proteome</keyword>
<protein>
    <submittedName>
        <fullName evidence="2">TRIM71 protein</fullName>
    </submittedName>
</protein>
<accession>A0A812KZD1</accession>
<dbReference type="OrthoDB" id="439411at2759"/>
<evidence type="ECO:0000256" key="1">
    <source>
        <dbReference type="SAM" id="MobiDB-lite"/>
    </source>
</evidence>
<dbReference type="Proteomes" id="UP000604046">
    <property type="component" value="Unassembled WGS sequence"/>
</dbReference>
<organism evidence="2 3">
    <name type="scientific">Symbiodinium natans</name>
    <dbReference type="NCBI Taxonomy" id="878477"/>
    <lineage>
        <taxon>Eukaryota</taxon>
        <taxon>Sar</taxon>
        <taxon>Alveolata</taxon>
        <taxon>Dinophyceae</taxon>
        <taxon>Suessiales</taxon>
        <taxon>Symbiodiniaceae</taxon>
        <taxon>Symbiodinium</taxon>
    </lineage>
</organism>
<comment type="caution">
    <text evidence="2">The sequence shown here is derived from an EMBL/GenBank/DDBJ whole genome shotgun (WGS) entry which is preliminary data.</text>
</comment>
<dbReference type="EMBL" id="CAJNDS010000824">
    <property type="protein sequence ID" value="CAE7236189.1"/>
    <property type="molecule type" value="Genomic_DNA"/>
</dbReference>
<feature type="region of interest" description="Disordered" evidence="1">
    <location>
        <begin position="127"/>
        <end position="148"/>
    </location>
</feature>
<sequence length="148" mass="16682">MSGRSTKIPDGKVAEIQHVPKTEERGIALRQLKALLAFVHASATEGQLPWKRRDGAWIQPSKINLYDCTAWVIKPATRHAQCSYVELVTEDPVSQKPKWFVSHAWSEPVSTFALCLEQHGRLRDLEDKAGAGKAHESEAKTRRQHQGY</sequence>
<proteinExistence type="predicted"/>
<name>A0A812KZD1_9DINO</name>
<gene>
    <name evidence="2" type="primary">TRIM71</name>
    <name evidence="2" type="ORF">SNAT2548_LOCUS10157</name>
</gene>